<keyword evidence="5 12" id="KW-0812">Transmembrane</keyword>
<evidence type="ECO:0000256" key="7">
    <source>
        <dbReference type="ARBA" id="ARBA00022989"/>
    </source>
</evidence>
<keyword evidence="8 12" id="KW-0472">Membrane</keyword>
<evidence type="ECO:0000256" key="9">
    <source>
        <dbReference type="ARBA" id="ARBA00037295"/>
    </source>
</evidence>
<feature type="domain" description="Major facilitator superfamily (MFS) profile" evidence="13">
    <location>
        <begin position="79"/>
        <end position="500"/>
    </location>
</feature>
<evidence type="ECO:0000256" key="4">
    <source>
        <dbReference type="ARBA" id="ARBA00022475"/>
    </source>
</evidence>
<evidence type="ECO:0000259" key="13">
    <source>
        <dbReference type="PROSITE" id="PS50850"/>
    </source>
</evidence>
<protein>
    <recommendedName>
        <fullName evidence="10">Putative proline/betaine transporter</fullName>
    </recommendedName>
</protein>
<evidence type="ECO:0000256" key="3">
    <source>
        <dbReference type="ARBA" id="ARBA00022448"/>
    </source>
</evidence>
<dbReference type="PROSITE" id="PS50850">
    <property type="entry name" value="MFS"/>
    <property type="match status" value="1"/>
</dbReference>
<dbReference type="PANTHER" id="PTHR43045:SF2">
    <property type="entry name" value="INNER MEMBRANE METABOLITE TRANSPORT PROTEIN YHJE"/>
    <property type="match status" value="1"/>
</dbReference>
<dbReference type="OrthoDB" id="8953821at2"/>
<feature type="transmembrane region" description="Helical" evidence="12">
    <location>
        <begin position="449"/>
        <end position="469"/>
    </location>
</feature>
<feature type="transmembrane region" description="Helical" evidence="12">
    <location>
        <begin position="180"/>
        <end position="206"/>
    </location>
</feature>
<feature type="region of interest" description="Disordered" evidence="11">
    <location>
        <begin position="1"/>
        <end position="44"/>
    </location>
</feature>
<feature type="transmembrane region" description="Helical" evidence="12">
    <location>
        <begin position="411"/>
        <end position="437"/>
    </location>
</feature>
<dbReference type="InterPro" id="IPR020846">
    <property type="entry name" value="MFS_dom"/>
</dbReference>
<feature type="transmembrane region" description="Helical" evidence="12">
    <location>
        <begin position="218"/>
        <end position="241"/>
    </location>
</feature>
<evidence type="ECO:0000256" key="8">
    <source>
        <dbReference type="ARBA" id="ARBA00023136"/>
    </source>
</evidence>
<dbReference type="EnsemblBacteria" id="AAN24359">
    <property type="protein sequence ID" value="AAN24359"/>
    <property type="gene ID" value="BL0532"/>
</dbReference>
<organism evidence="14 15">
    <name type="scientific">Bifidobacterium longum (strain NCC 2705)</name>
    <dbReference type="NCBI Taxonomy" id="206672"/>
    <lineage>
        <taxon>Bacteria</taxon>
        <taxon>Bacillati</taxon>
        <taxon>Actinomycetota</taxon>
        <taxon>Actinomycetes</taxon>
        <taxon>Bifidobacteriales</taxon>
        <taxon>Bifidobacteriaceae</taxon>
        <taxon>Bifidobacterium</taxon>
    </lineage>
</organism>
<dbReference type="HOGENOM" id="CLU_001265_39_5_11"/>
<dbReference type="Pfam" id="PF00083">
    <property type="entry name" value="Sugar_tr"/>
    <property type="match status" value="2"/>
</dbReference>
<dbReference type="Proteomes" id="UP000000439">
    <property type="component" value="Chromosome"/>
</dbReference>
<feature type="transmembrane region" description="Helical" evidence="12">
    <location>
        <begin position="475"/>
        <end position="496"/>
    </location>
</feature>
<comment type="subcellular location">
    <subcellularLocation>
        <location evidence="1">Cell membrane</location>
        <topology evidence="1">Multi-pass membrane protein</topology>
    </subcellularLocation>
</comment>
<evidence type="ECO:0000256" key="1">
    <source>
        <dbReference type="ARBA" id="ARBA00004651"/>
    </source>
</evidence>
<comment type="function">
    <text evidence="9">May be a proton symporter involved in the uptake of osmolytes such as proline and glycine betaine.</text>
</comment>
<dbReference type="AlphaFoldDB" id="Q8G6V0"/>
<feature type="compositionally biased region" description="Polar residues" evidence="11">
    <location>
        <begin position="18"/>
        <end position="31"/>
    </location>
</feature>
<dbReference type="InterPro" id="IPR005828">
    <property type="entry name" value="MFS_sugar_transport-like"/>
</dbReference>
<feature type="transmembrane region" description="Helical" evidence="12">
    <location>
        <begin position="79"/>
        <end position="98"/>
    </location>
</feature>
<evidence type="ECO:0000256" key="11">
    <source>
        <dbReference type="SAM" id="MobiDB-lite"/>
    </source>
</evidence>
<keyword evidence="6" id="KW-0769">Symport</keyword>
<feature type="transmembrane region" description="Helical" evidence="12">
    <location>
        <begin position="310"/>
        <end position="330"/>
    </location>
</feature>
<dbReference type="PhylomeDB" id="Q8G6V0"/>
<accession>Q8G6V0</accession>
<feature type="transmembrane region" description="Helical" evidence="12">
    <location>
        <begin position="253"/>
        <end position="274"/>
    </location>
</feature>
<evidence type="ECO:0000256" key="10">
    <source>
        <dbReference type="ARBA" id="ARBA00039918"/>
    </source>
</evidence>
<dbReference type="FunFam" id="1.20.1250.20:FF:000001">
    <property type="entry name" value="Dicarboxylate MFS transporter"/>
    <property type="match status" value="1"/>
</dbReference>
<evidence type="ECO:0000256" key="2">
    <source>
        <dbReference type="ARBA" id="ARBA00008240"/>
    </source>
</evidence>
<proteinExistence type="inferred from homology"/>
<comment type="similarity">
    <text evidence="2">Belongs to the major facilitator superfamily. Metabolite:H+ Symporter (MHS) family (TC 2.A.1.6) family.</text>
</comment>
<dbReference type="EMBL" id="AE014295">
    <property type="protein sequence ID" value="AAN24359.1"/>
    <property type="molecule type" value="Genomic_DNA"/>
</dbReference>
<dbReference type="GO" id="GO:0015293">
    <property type="term" value="F:symporter activity"/>
    <property type="evidence" value="ECO:0007669"/>
    <property type="project" value="UniProtKB-KW"/>
</dbReference>
<evidence type="ECO:0000256" key="6">
    <source>
        <dbReference type="ARBA" id="ARBA00022847"/>
    </source>
</evidence>
<evidence type="ECO:0000313" key="15">
    <source>
        <dbReference type="Proteomes" id="UP000000439"/>
    </source>
</evidence>
<feature type="transmembrane region" description="Helical" evidence="12">
    <location>
        <begin position="350"/>
        <end position="373"/>
    </location>
</feature>
<keyword evidence="15" id="KW-1185">Reference proteome</keyword>
<dbReference type="InterPro" id="IPR036259">
    <property type="entry name" value="MFS_trans_sf"/>
</dbReference>
<evidence type="ECO:0000256" key="5">
    <source>
        <dbReference type="ARBA" id="ARBA00022692"/>
    </source>
</evidence>
<dbReference type="KEGG" id="blo:BL0532"/>
<name>Q8G6V0_BIFLO</name>
<evidence type="ECO:0000313" key="14">
    <source>
        <dbReference type="EMBL" id="AAN24359.1"/>
    </source>
</evidence>
<dbReference type="SUPFAM" id="SSF103473">
    <property type="entry name" value="MFS general substrate transporter"/>
    <property type="match status" value="1"/>
</dbReference>
<dbReference type="PANTHER" id="PTHR43045">
    <property type="entry name" value="SHIKIMATE TRANSPORTER"/>
    <property type="match status" value="1"/>
</dbReference>
<dbReference type="CDD" id="cd17369">
    <property type="entry name" value="MFS_ShiA_like"/>
    <property type="match status" value="1"/>
</dbReference>
<reference evidence="14 15" key="1">
    <citation type="journal article" date="2002" name="Proc. Natl. Acad. Sci. U.S.A.">
        <title>The genome sequence of Bifidobacterium longum reflects its adaptation to the human gastrointestinal tract.</title>
        <authorList>
            <person name="Schell M.A."/>
            <person name="Karmirantzou M."/>
            <person name="Snel B."/>
            <person name="Vilanova D."/>
            <person name="Berger B."/>
            <person name="Pessi G."/>
            <person name="Zwahlen M.C."/>
            <person name="Desiere F."/>
            <person name="Bork P."/>
            <person name="Delley M."/>
            <person name="Pridmore R.D."/>
            <person name="Arigoni F."/>
        </authorList>
    </citation>
    <scope>NUCLEOTIDE SEQUENCE [LARGE SCALE GENOMIC DNA]</scope>
    <source>
        <strain evidence="15">NCC 2705</strain>
    </source>
</reference>
<dbReference type="GO" id="GO:0005886">
    <property type="term" value="C:plasma membrane"/>
    <property type="evidence" value="ECO:0007669"/>
    <property type="project" value="UniProtKB-SubCell"/>
</dbReference>
<feature type="transmembrane region" description="Helical" evidence="12">
    <location>
        <begin position="118"/>
        <end position="141"/>
    </location>
</feature>
<feature type="transmembrane region" description="Helical" evidence="12">
    <location>
        <begin position="380"/>
        <end position="399"/>
    </location>
</feature>
<keyword evidence="7 12" id="KW-1133">Transmembrane helix</keyword>
<sequence length="506" mass="54765">MLRSQGLRQNPADGNGSGQYTATTQRQNNNLPVGRNNRPPMRVNESKTGVTMTAAVEETGLGQAAGKAATLVRDSVKTVIAASMVGTAIEFYDFYAYGTAAANYFPHIFFSAKDNPTVALLMSLLTFAVAFIARPLGSLIFGHFGDRMGRKTTLVVSLMTMGVGTFLIGCLPTYDQVGVGAVAILCLLRFIQGIGLGGEWSGAALVATENAPEDKRALYGSFPELGAPIGFFLSNGTYFVLESFNNQDAMLAWGWRVPFLLSAILVIVGLVIRVHMEETPIFRMAQEQKKVVKSPLTEVFRKSWRQVLQATFLVAVTYTLFYTLATWSLAWGTKEQGEGGGNLGFTNQEYLLMLMISICVFALFIVLSCLYADKIGRRRVLTFSSCALVVFAVLFPFLLDGGLVGQKNFFANMVFLCVGFALMGIAFGPIGAFLPELFDANVRYSGSGIGYNLAAIVGAAFVPTIATWLSSHWGVHSVGLYLAVMAVCCLVSVLTCKETKDVDFTK</sequence>
<keyword evidence="4" id="KW-1003">Cell membrane</keyword>
<dbReference type="PATRIC" id="fig|206672.9.peg.1273"/>
<dbReference type="Gene3D" id="1.20.1250.20">
    <property type="entry name" value="MFS general substrate transporter like domains"/>
    <property type="match status" value="2"/>
</dbReference>
<keyword evidence="3" id="KW-0813">Transport</keyword>
<evidence type="ECO:0000256" key="12">
    <source>
        <dbReference type="SAM" id="Phobius"/>
    </source>
</evidence>
<feature type="transmembrane region" description="Helical" evidence="12">
    <location>
        <begin position="153"/>
        <end position="174"/>
    </location>
</feature>
<gene>
    <name evidence="14" type="primary">shiA</name>
    <name evidence="14" type="ordered locus">BL0532</name>
</gene>